<name>A0A8H4ALC8_GIGMA</name>
<comment type="caution">
    <text evidence="1">The sequence shown here is derived from an EMBL/GenBank/DDBJ whole genome shotgun (WGS) entry which is preliminary data.</text>
</comment>
<organism evidence="1 2">
    <name type="scientific">Gigaspora margarita</name>
    <dbReference type="NCBI Taxonomy" id="4874"/>
    <lineage>
        <taxon>Eukaryota</taxon>
        <taxon>Fungi</taxon>
        <taxon>Fungi incertae sedis</taxon>
        <taxon>Mucoromycota</taxon>
        <taxon>Glomeromycotina</taxon>
        <taxon>Glomeromycetes</taxon>
        <taxon>Diversisporales</taxon>
        <taxon>Gigasporaceae</taxon>
        <taxon>Gigaspora</taxon>
    </lineage>
</organism>
<evidence type="ECO:0000313" key="1">
    <source>
        <dbReference type="EMBL" id="KAF0510048.1"/>
    </source>
</evidence>
<gene>
    <name evidence="1" type="ORF">F8M41_018508</name>
</gene>
<accession>A0A8H4ALC8</accession>
<evidence type="ECO:0000313" key="2">
    <source>
        <dbReference type="Proteomes" id="UP000439903"/>
    </source>
</evidence>
<proteinExistence type="predicted"/>
<reference evidence="1 2" key="1">
    <citation type="journal article" date="2019" name="Environ. Microbiol.">
        <title>At the nexus of three kingdoms: the genome of the mycorrhizal fungus Gigaspora margarita provides insights into plant, endobacterial and fungal interactions.</title>
        <authorList>
            <person name="Venice F."/>
            <person name="Ghignone S."/>
            <person name="Salvioli di Fossalunga A."/>
            <person name="Amselem J."/>
            <person name="Novero M."/>
            <person name="Xianan X."/>
            <person name="Sedzielewska Toro K."/>
            <person name="Morin E."/>
            <person name="Lipzen A."/>
            <person name="Grigoriev I.V."/>
            <person name="Henrissat B."/>
            <person name="Martin F.M."/>
            <person name="Bonfante P."/>
        </authorList>
    </citation>
    <scope>NUCLEOTIDE SEQUENCE [LARGE SCALE GENOMIC DNA]</scope>
    <source>
        <strain evidence="1 2">BEG34</strain>
    </source>
</reference>
<dbReference type="AlphaFoldDB" id="A0A8H4ALC8"/>
<sequence length="81" mass="9099">MGGPSSLQDLIEEIEEIKEVPNTLASNENEYIFKPRVRNPALNRFMSFNIDYENIAIEELGLNSAVKEVGLNSAENDETLN</sequence>
<dbReference type="OrthoDB" id="2479211at2759"/>
<protein>
    <submittedName>
        <fullName evidence="1">Uncharacterized protein</fullName>
    </submittedName>
</protein>
<keyword evidence="2" id="KW-1185">Reference proteome</keyword>
<dbReference type="Proteomes" id="UP000439903">
    <property type="component" value="Unassembled WGS sequence"/>
</dbReference>
<dbReference type="EMBL" id="WTPW01000451">
    <property type="protein sequence ID" value="KAF0510048.1"/>
    <property type="molecule type" value="Genomic_DNA"/>
</dbReference>